<evidence type="ECO:0000256" key="3">
    <source>
        <dbReference type="ARBA" id="ARBA00022670"/>
    </source>
</evidence>
<evidence type="ECO:0000256" key="4">
    <source>
        <dbReference type="ARBA" id="ARBA00022801"/>
    </source>
</evidence>
<protein>
    <recommendedName>
        <fullName evidence="6">Carboxypeptidase</fullName>
        <ecNumber evidence="6">3.4.16.-</ecNumber>
    </recommendedName>
</protein>
<dbReference type="AlphaFoldDB" id="A0A2G8SAU1"/>
<dbReference type="Proteomes" id="UP000230002">
    <property type="component" value="Unassembled WGS sequence"/>
</dbReference>
<proteinExistence type="inferred from homology"/>
<dbReference type="STRING" id="1077348.A0A2G8SAU1"/>
<dbReference type="SUPFAM" id="SSF53474">
    <property type="entry name" value="alpha/beta-Hydrolases"/>
    <property type="match status" value="2"/>
</dbReference>
<evidence type="ECO:0000256" key="2">
    <source>
        <dbReference type="ARBA" id="ARBA00022645"/>
    </source>
</evidence>
<gene>
    <name evidence="7" type="ORF">GSI_07021</name>
</gene>
<organism evidence="7 8">
    <name type="scientific">Ganoderma sinense ZZ0214-1</name>
    <dbReference type="NCBI Taxonomy" id="1077348"/>
    <lineage>
        <taxon>Eukaryota</taxon>
        <taxon>Fungi</taxon>
        <taxon>Dikarya</taxon>
        <taxon>Basidiomycota</taxon>
        <taxon>Agaricomycotina</taxon>
        <taxon>Agaricomycetes</taxon>
        <taxon>Polyporales</taxon>
        <taxon>Polyporaceae</taxon>
        <taxon>Ganoderma</taxon>
    </lineage>
</organism>
<keyword evidence="2 6" id="KW-0121">Carboxypeptidase</keyword>
<dbReference type="InterPro" id="IPR029058">
    <property type="entry name" value="AB_hydrolase_fold"/>
</dbReference>
<dbReference type="PRINTS" id="PR00724">
    <property type="entry name" value="CRBOXYPTASEC"/>
</dbReference>
<comment type="similarity">
    <text evidence="1 6">Belongs to the peptidase S10 family.</text>
</comment>
<keyword evidence="8" id="KW-1185">Reference proteome</keyword>
<dbReference type="PROSITE" id="PS00131">
    <property type="entry name" value="CARBOXYPEPT_SER_SER"/>
    <property type="match status" value="2"/>
</dbReference>
<dbReference type="InterPro" id="IPR018202">
    <property type="entry name" value="Ser_caboxypep_ser_AS"/>
</dbReference>
<dbReference type="Pfam" id="PF00450">
    <property type="entry name" value="Peptidase_S10"/>
    <property type="match status" value="3"/>
</dbReference>
<dbReference type="PANTHER" id="PTHR11802:SF479">
    <property type="entry name" value="CARBOXYPEPTIDASE"/>
    <property type="match status" value="1"/>
</dbReference>
<evidence type="ECO:0000313" key="8">
    <source>
        <dbReference type="Proteomes" id="UP000230002"/>
    </source>
</evidence>
<dbReference type="OrthoDB" id="443318at2759"/>
<keyword evidence="4 6" id="KW-0378">Hydrolase</keyword>
<accession>A0A2G8SAU1</accession>
<dbReference type="Gene3D" id="3.40.50.1820">
    <property type="entry name" value="alpha/beta hydrolase"/>
    <property type="match status" value="2"/>
</dbReference>
<dbReference type="InterPro" id="IPR001563">
    <property type="entry name" value="Peptidase_S10"/>
</dbReference>
<dbReference type="GO" id="GO:0006508">
    <property type="term" value="P:proteolysis"/>
    <property type="evidence" value="ECO:0007669"/>
    <property type="project" value="UniProtKB-KW"/>
</dbReference>
<evidence type="ECO:0000256" key="5">
    <source>
        <dbReference type="ARBA" id="ARBA00023180"/>
    </source>
</evidence>
<dbReference type="PANTHER" id="PTHR11802">
    <property type="entry name" value="SERINE PROTEASE FAMILY S10 SERINE CARBOXYPEPTIDASE"/>
    <property type="match status" value="1"/>
</dbReference>
<keyword evidence="5" id="KW-0325">Glycoprotein</keyword>
<name>A0A2G8SAU1_9APHY</name>
<evidence type="ECO:0000313" key="7">
    <source>
        <dbReference type="EMBL" id="PIL30853.1"/>
    </source>
</evidence>
<evidence type="ECO:0000256" key="1">
    <source>
        <dbReference type="ARBA" id="ARBA00009431"/>
    </source>
</evidence>
<comment type="caution">
    <text evidence="7">The sequence shown here is derived from an EMBL/GenBank/DDBJ whole genome shotgun (WGS) entry which is preliminary data.</text>
</comment>
<keyword evidence="3 6" id="KW-0645">Protease</keyword>
<evidence type="ECO:0000256" key="6">
    <source>
        <dbReference type="RuleBase" id="RU361156"/>
    </source>
</evidence>
<dbReference type="EC" id="3.4.16.-" evidence="6"/>
<reference evidence="7 8" key="1">
    <citation type="journal article" date="2015" name="Sci. Rep.">
        <title>Chromosome-level genome map provides insights into diverse defense mechanisms in the medicinal fungus Ganoderma sinense.</title>
        <authorList>
            <person name="Zhu Y."/>
            <person name="Xu J."/>
            <person name="Sun C."/>
            <person name="Zhou S."/>
            <person name="Xu H."/>
            <person name="Nelson D.R."/>
            <person name="Qian J."/>
            <person name="Song J."/>
            <person name="Luo H."/>
            <person name="Xiang L."/>
            <person name="Li Y."/>
            <person name="Xu Z."/>
            <person name="Ji A."/>
            <person name="Wang L."/>
            <person name="Lu S."/>
            <person name="Hayward A."/>
            <person name="Sun W."/>
            <person name="Li X."/>
            <person name="Schwartz D.C."/>
            <person name="Wang Y."/>
            <person name="Chen S."/>
        </authorList>
    </citation>
    <scope>NUCLEOTIDE SEQUENCE [LARGE SCALE GENOMIC DNA]</scope>
    <source>
        <strain evidence="7 8">ZZ0214-1</strain>
    </source>
</reference>
<sequence>MDARRSQADRLQEIMGAAHAGAQDTPVMKREAPITFSNPKAWDFYVDGTKIPDVKFDAGPSWSGLMPISGAANETRKLFFWRVLPELEARSQPDQPSCHRFWPTNNASNVNDLLFWTNGGPGCSSLEGFLQENGPISWSWGQSEPTPNPWSWTNLSNVLWVEQPVGTGFSQGVPNITNDDELAAQVAGFLEQFLEVFSELKGSNFYVSGESYAGFYVPYIANYLYEKPNPHLNLKGIWIADPTISWFLVQSQIPALRFANQNVFPFNSSFVAQLQNVSDVCGYTNYLDSVTYPPTGPLPLPPAAIIEEGMVYYGDDCDIQDMIVNAVTKTDVQDAIHAPHIEWSDCSALIPYVNQTDNSVPPSVNNVLPNVIEKSERTAVVHGLADFILIAEGARIAIQNMTWNGKQGFHTPIEDQSFLVDNMGVYGNYHTERGLTYVEFYYSGHMTPLDFDAGPSWAGLMPISSAANETRKLFFWFWPTNNASNAKDLLFWTNGGPGCSSLDGFLQENGPISWSWGQSKPTPNPWTWTNLSNVLWVEQPVGTGFSQGHPSISNDDELAAQLEGFFEQFLEVFSELKGSNFFVSGESYAGYYIPYIANYFYEHPNPDLKLKGAWIADPTLSWNLVQQEIPALRFAQANKNVFPFNSTFWATLQNISDSCGYTDYLDSVTYPPTGLLPLPAGAVIDNATGAIITRPECEIHDLIQMVVGQLNPVFDVYRVTDMYPSPWSVLGFPQSTQQFIYFNRTDVQTAINAPNVNWDICSGPVYIDPETGGPGEDQSIPSTLSVLPNVIDKSERVVIVHGLADFILIAEGTRIAIQNMTWKGTQGFQSPIEEDNFFVDNMGAAGNIHTERGLACEFFAPFSRSLFD</sequence>
<dbReference type="GO" id="GO:0004185">
    <property type="term" value="F:serine-type carboxypeptidase activity"/>
    <property type="evidence" value="ECO:0007669"/>
    <property type="project" value="UniProtKB-UniRule"/>
</dbReference>
<dbReference type="EMBL" id="AYKW01000013">
    <property type="protein sequence ID" value="PIL30853.1"/>
    <property type="molecule type" value="Genomic_DNA"/>
</dbReference>